<comment type="caution">
    <text evidence="2">The sequence shown here is derived from an EMBL/GenBank/DDBJ whole genome shotgun (WGS) entry which is preliminary data.</text>
</comment>
<dbReference type="EMBL" id="JAAIUW010000013">
    <property type="protein sequence ID" value="KAF7802357.1"/>
    <property type="molecule type" value="Genomic_DNA"/>
</dbReference>
<evidence type="ECO:0000313" key="3">
    <source>
        <dbReference type="Proteomes" id="UP000634136"/>
    </source>
</evidence>
<dbReference type="Proteomes" id="UP000634136">
    <property type="component" value="Unassembled WGS sequence"/>
</dbReference>
<evidence type="ECO:0000313" key="2">
    <source>
        <dbReference type="EMBL" id="KAF7802357.1"/>
    </source>
</evidence>
<dbReference type="AlphaFoldDB" id="A0A834VYT4"/>
<organism evidence="2 3">
    <name type="scientific">Senna tora</name>
    <dbReference type="NCBI Taxonomy" id="362788"/>
    <lineage>
        <taxon>Eukaryota</taxon>
        <taxon>Viridiplantae</taxon>
        <taxon>Streptophyta</taxon>
        <taxon>Embryophyta</taxon>
        <taxon>Tracheophyta</taxon>
        <taxon>Spermatophyta</taxon>
        <taxon>Magnoliopsida</taxon>
        <taxon>eudicotyledons</taxon>
        <taxon>Gunneridae</taxon>
        <taxon>Pentapetalae</taxon>
        <taxon>rosids</taxon>
        <taxon>fabids</taxon>
        <taxon>Fabales</taxon>
        <taxon>Fabaceae</taxon>
        <taxon>Caesalpinioideae</taxon>
        <taxon>Cassia clade</taxon>
        <taxon>Senna</taxon>
    </lineage>
</organism>
<keyword evidence="3" id="KW-1185">Reference proteome</keyword>
<evidence type="ECO:0000256" key="1">
    <source>
        <dbReference type="SAM" id="MobiDB-lite"/>
    </source>
</evidence>
<reference evidence="2" key="1">
    <citation type="submission" date="2020-09" db="EMBL/GenBank/DDBJ databases">
        <title>Genome-Enabled Discovery of Anthraquinone Biosynthesis in Senna tora.</title>
        <authorList>
            <person name="Kang S.-H."/>
            <person name="Pandey R.P."/>
            <person name="Lee C.-M."/>
            <person name="Sim J.-S."/>
            <person name="Jeong J.-T."/>
            <person name="Choi B.-S."/>
            <person name="Jung M."/>
            <person name="Ginzburg D."/>
            <person name="Zhao K."/>
            <person name="Won S.Y."/>
            <person name="Oh T.-J."/>
            <person name="Yu Y."/>
            <person name="Kim N.-H."/>
            <person name="Lee O.R."/>
            <person name="Lee T.-H."/>
            <person name="Bashyal P."/>
            <person name="Kim T.-S."/>
            <person name="Lee W.-H."/>
            <person name="Kawkins C."/>
            <person name="Kim C.-K."/>
            <person name="Kim J.S."/>
            <person name="Ahn B.O."/>
            <person name="Rhee S.Y."/>
            <person name="Sohng J.K."/>
        </authorList>
    </citation>
    <scope>NUCLEOTIDE SEQUENCE</scope>
    <source>
        <tissue evidence="2">Leaf</tissue>
    </source>
</reference>
<protein>
    <submittedName>
        <fullName evidence="2">Uncharacterized protein</fullName>
    </submittedName>
</protein>
<name>A0A834VYT4_9FABA</name>
<accession>A0A834VYT4</accession>
<sequence length="384" mass="42305">MYLGAVIHLLAAYTMEQSETSVTKIQENLESHASWTPESSTENEQYVLRFDPMLTVDAPCSSSKQKHGQDNRTVPKMQLRILGSRPTSSGDTVSPLFSDFQTNVDAAANGALMAKPVKEAYSLVEIMAANNFQWHSDRSASAKSVENQNNEALVTLTATIMNLATKIEGLSVQKPAHAVNTIMPRCEHCGEEYITEQCPLALESIQFLANRNANNNPYSNTYNPGSRNHPNFSWTQNSGLGPSSSVPCLPPEFHPEECSRISVIDTLSSSEFKNHSLNPLETALVLNSSELDEKELEQEEQVAFKMFNSIESPKDNEKCLKAKAVKEMGRKAYVIDGSKDHQIDLGDTPQKVLTESDDANQSGGPTMIKAPPWCHKSIPPHPIT</sequence>
<gene>
    <name evidence="2" type="ORF">G2W53_041468</name>
</gene>
<proteinExistence type="predicted"/>
<feature type="region of interest" description="Disordered" evidence="1">
    <location>
        <begin position="218"/>
        <end position="237"/>
    </location>
</feature>
<feature type="compositionally biased region" description="Polar residues" evidence="1">
    <location>
        <begin position="225"/>
        <end position="237"/>
    </location>
</feature>
<dbReference type="OrthoDB" id="1436638at2759"/>
<feature type="region of interest" description="Disordered" evidence="1">
    <location>
        <begin position="339"/>
        <end position="384"/>
    </location>
</feature>